<dbReference type="PANTHER" id="PTHR12001:SF44">
    <property type="entry name" value="GERANYLGERANYL PYROPHOSPHATE SYNTHASE"/>
    <property type="match status" value="1"/>
</dbReference>
<keyword evidence="2" id="KW-0460">Magnesium</keyword>
<sequence>MSGNEQESDDFMEKELLLPYTHILKAPSKEKRKSIPMAFNFWLDIPKEKAKFISDYVYMIHTASLVLDDVLDNTPVRRNIPAAHVVYGIPLTISASIQVLIASSFSDNILEAVRGQGKEIFWRDNFQCPTEEQYERMIEQKTGHVFNLFVSLMSLFSNNKTDYSHLAKLLGTYFQLIDDYCNITKTEALEEWTGAGKNQEQTSQYFYEDLTEGKFTLPIIHAAKQNGGEAVLDILRQRTTEESLKKQCVLLLEELGSLQ</sequence>
<dbReference type="AlphaFoldDB" id="A0A5E4QNI4"/>
<dbReference type="Gene3D" id="1.10.600.10">
    <property type="entry name" value="Farnesyl Diphosphate Synthase"/>
    <property type="match status" value="1"/>
</dbReference>
<dbReference type="EMBL" id="FZQP02003878">
    <property type="protein sequence ID" value="VVC98899.1"/>
    <property type="molecule type" value="Genomic_DNA"/>
</dbReference>
<gene>
    <name evidence="4" type="ORF">LSINAPIS_LOCUS9893</name>
</gene>
<dbReference type="PANTHER" id="PTHR12001">
    <property type="entry name" value="GERANYLGERANYL PYROPHOSPHATE SYNTHASE"/>
    <property type="match status" value="1"/>
</dbReference>
<accession>A0A5E4QNI4</accession>
<evidence type="ECO:0000256" key="1">
    <source>
        <dbReference type="ARBA" id="ARBA00022723"/>
    </source>
</evidence>
<name>A0A5E4QNI4_9NEOP</name>
<keyword evidence="5" id="KW-1185">Reference proteome</keyword>
<dbReference type="InterPro" id="IPR008949">
    <property type="entry name" value="Isoprenoid_synthase_dom_sf"/>
</dbReference>
<dbReference type="InterPro" id="IPR033749">
    <property type="entry name" value="Polyprenyl_synt_CS"/>
</dbReference>
<keyword evidence="3" id="KW-0808">Transferase</keyword>
<reference evidence="4 5" key="1">
    <citation type="submission" date="2017-07" db="EMBL/GenBank/DDBJ databases">
        <authorList>
            <person name="Talla V."/>
            <person name="Backstrom N."/>
        </authorList>
    </citation>
    <scope>NUCLEOTIDE SEQUENCE [LARGE SCALE GENOMIC DNA]</scope>
</reference>
<dbReference type="GO" id="GO:0042811">
    <property type="term" value="P:pheromone biosynthetic process"/>
    <property type="evidence" value="ECO:0007669"/>
    <property type="project" value="UniProtKB-ARBA"/>
</dbReference>
<evidence type="ECO:0000256" key="3">
    <source>
        <dbReference type="RuleBase" id="RU004466"/>
    </source>
</evidence>
<evidence type="ECO:0008006" key="6">
    <source>
        <dbReference type="Google" id="ProtNLM"/>
    </source>
</evidence>
<dbReference type="Pfam" id="PF00348">
    <property type="entry name" value="polyprenyl_synt"/>
    <property type="match status" value="1"/>
</dbReference>
<evidence type="ECO:0000256" key="2">
    <source>
        <dbReference type="ARBA" id="ARBA00022842"/>
    </source>
</evidence>
<dbReference type="PROSITE" id="PS00444">
    <property type="entry name" value="POLYPRENYL_SYNTHASE_2"/>
    <property type="match status" value="1"/>
</dbReference>
<protein>
    <recommendedName>
        <fullName evidence="6">Geranylgeranyl pyrophosphate synthase</fullName>
    </recommendedName>
</protein>
<dbReference type="Proteomes" id="UP000324832">
    <property type="component" value="Unassembled WGS sequence"/>
</dbReference>
<evidence type="ECO:0000313" key="5">
    <source>
        <dbReference type="Proteomes" id="UP000324832"/>
    </source>
</evidence>
<organism evidence="4 5">
    <name type="scientific">Leptidea sinapis</name>
    <dbReference type="NCBI Taxonomy" id="189913"/>
    <lineage>
        <taxon>Eukaryota</taxon>
        <taxon>Metazoa</taxon>
        <taxon>Ecdysozoa</taxon>
        <taxon>Arthropoda</taxon>
        <taxon>Hexapoda</taxon>
        <taxon>Insecta</taxon>
        <taxon>Pterygota</taxon>
        <taxon>Neoptera</taxon>
        <taxon>Endopterygota</taxon>
        <taxon>Lepidoptera</taxon>
        <taxon>Glossata</taxon>
        <taxon>Ditrysia</taxon>
        <taxon>Papilionoidea</taxon>
        <taxon>Pieridae</taxon>
        <taxon>Dismorphiinae</taxon>
        <taxon>Leptidea</taxon>
    </lineage>
</organism>
<dbReference type="GO" id="GO:0046872">
    <property type="term" value="F:metal ion binding"/>
    <property type="evidence" value="ECO:0007669"/>
    <property type="project" value="UniProtKB-KW"/>
</dbReference>
<keyword evidence="1" id="KW-0479">Metal-binding</keyword>
<evidence type="ECO:0000313" key="4">
    <source>
        <dbReference type="EMBL" id="VVC98899.1"/>
    </source>
</evidence>
<comment type="similarity">
    <text evidence="3">Belongs to the FPP/GGPP synthase family.</text>
</comment>
<dbReference type="GO" id="GO:0008299">
    <property type="term" value="P:isoprenoid biosynthetic process"/>
    <property type="evidence" value="ECO:0007669"/>
    <property type="project" value="InterPro"/>
</dbReference>
<proteinExistence type="inferred from homology"/>
<dbReference type="SUPFAM" id="SSF48576">
    <property type="entry name" value="Terpenoid synthases"/>
    <property type="match status" value="1"/>
</dbReference>
<dbReference type="InterPro" id="IPR000092">
    <property type="entry name" value="Polyprenyl_synt"/>
</dbReference>
<dbReference type="GO" id="GO:0004659">
    <property type="term" value="F:prenyltransferase activity"/>
    <property type="evidence" value="ECO:0007669"/>
    <property type="project" value="InterPro"/>
</dbReference>